<comment type="caution">
    <text evidence="2">The sequence shown here is derived from an EMBL/GenBank/DDBJ whole genome shotgun (WGS) entry which is preliminary data.</text>
</comment>
<dbReference type="AlphaFoldDB" id="A0A949K2P7"/>
<evidence type="ECO:0000313" key="2">
    <source>
        <dbReference type="EMBL" id="MBU9738207.1"/>
    </source>
</evidence>
<evidence type="ECO:0000256" key="1">
    <source>
        <dbReference type="SAM" id="Phobius"/>
    </source>
</evidence>
<sequence>MSEMAFWAEFVKTVLSMVFIAAVAFGGIRFGKFLRDRKSAKSAGVEE</sequence>
<keyword evidence="1" id="KW-0472">Membrane</keyword>
<name>A0A949K2P7_9FIRM</name>
<evidence type="ECO:0000313" key="3">
    <source>
        <dbReference type="Proteomes" id="UP000712157"/>
    </source>
</evidence>
<organism evidence="2 3">
    <name type="scientific">Diplocloster agilis</name>
    <dbReference type="NCBI Taxonomy" id="2850323"/>
    <lineage>
        <taxon>Bacteria</taxon>
        <taxon>Bacillati</taxon>
        <taxon>Bacillota</taxon>
        <taxon>Clostridia</taxon>
        <taxon>Lachnospirales</taxon>
        <taxon>Lachnospiraceae</taxon>
        <taxon>Diplocloster</taxon>
    </lineage>
</organism>
<dbReference type="EMBL" id="JAHQCW010000030">
    <property type="protein sequence ID" value="MBU9738207.1"/>
    <property type="molecule type" value="Genomic_DNA"/>
</dbReference>
<feature type="transmembrane region" description="Helical" evidence="1">
    <location>
        <begin position="6"/>
        <end position="28"/>
    </location>
</feature>
<proteinExistence type="predicted"/>
<dbReference type="Proteomes" id="UP000712157">
    <property type="component" value="Unassembled WGS sequence"/>
</dbReference>
<gene>
    <name evidence="2" type="ORF">KTH89_16815</name>
</gene>
<reference evidence="2" key="1">
    <citation type="submission" date="2021-06" db="EMBL/GenBank/DDBJ databases">
        <title>Description of novel taxa of the family Lachnospiraceae.</title>
        <authorList>
            <person name="Chaplin A.V."/>
            <person name="Sokolova S.R."/>
            <person name="Pikina A.P."/>
            <person name="Korzhanova M."/>
            <person name="Belova V."/>
            <person name="Korostin D."/>
            <person name="Efimov B.A."/>
        </authorList>
    </citation>
    <scope>NUCLEOTIDE SEQUENCE</scope>
    <source>
        <strain evidence="2">ASD5720</strain>
    </source>
</reference>
<keyword evidence="1" id="KW-1133">Transmembrane helix</keyword>
<keyword evidence="3" id="KW-1185">Reference proteome</keyword>
<protein>
    <submittedName>
        <fullName evidence="2">Uncharacterized protein</fullName>
    </submittedName>
</protein>
<accession>A0A949K2P7</accession>
<dbReference type="RefSeq" id="WP_238722468.1">
    <property type="nucleotide sequence ID" value="NZ_JAHQCW010000030.1"/>
</dbReference>
<keyword evidence="1" id="KW-0812">Transmembrane</keyword>